<reference evidence="2" key="1">
    <citation type="journal article" date="2013" name="Mol. Plant Microbe Interact.">
        <title>Global aspects of pacC regulation of pathogenicity genes in Colletotrichum gloeosporioides as revealed by transcriptome analysis.</title>
        <authorList>
            <person name="Alkan N."/>
            <person name="Meng X."/>
            <person name="Friedlander G."/>
            <person name="Reuveni E."/>
            <person name="Sukno S."/>
            <person name="Sherman A."/>
            <person name="Thon M."/>
            <person name="Fluhr R."/>
            <person name="Prusky D."/>
        </authorList>
    </citation>
    <scope>NUCLEOTIDE SEQUENCE [LARGE SCALE GENOMIC DNA]</scope>
    <source>
        <strain evidence="2">Cg-14</strain>
    </source>
</reference>
<sequence length="14" mass="1511">MATNGTLCIALFKK</sequence>
<comment type="caution">
    <text evidence="1">The sequence shown here is derived from an EMBL/GenBank/DDBJ whole genome shotgun (WGS) entry which is preliminary data.</text>
</comment>
<dbReference type="EMBL" id="AMYD01003284">
    <property type="protein sequence ID" value="EQB46722.1"/>
    <property type="molecule type" value="Genomic_DNA"/>
</dbReference>
<dbReference type="HOGENOM" id="CLU_3435050_0_0_1"/>
<gene>
    <name evidence="1" type="ORF">CGLO_14209</name>
</gene>
<name>T0JUS1_COLGC</name>
<evidence type="ECO:0000313" key="2">
    <source>
        <dbReference type="Proteomes" id="UP000015530"/>
    </source>
</evidence>
<dbReference type="Proteomes" id="UP000015530">
    <property type="component" value="Unassembled WGS sequence"/>
</dbReference>
<protein>
    <submittedName>
        <fullName evidence="1">Uncharacterized protein</fullName>
    </submittedName>
</protein>
<evidence type="ECO:0000313" key="1">
    <source>
        <dbReference type="EMBL" id="EQB46722.1"/>
    </source>
</evidence>
<proteinExistence type="predicted"/>
<organism evidence="1 2">
    <name type="scientific">Colletotrichum gloeosporioides (strain Cg-14)</name>
    <name type="common">Anthracnose fungus</name>
    <name type="synonym">Glomerella cingulata</name>
    <dbReference type="NCBI Taxonomy" id="1237896"/>
    <lineage>
        <taxon>Eukaryota</taxon>
        <taxon>Fungi</taxon>
        <taxon>Dikarya</taxon>
        <taxon>Ascomycota</taxon>
        <taxon>Pezizomycotina</taxon>
        <taxon>Sordariomycetes</taxon>
        <taxon>Hypocreomycetidae</taxon>
        <taxon>Glomerellales</taxon>
        <taxon>Glomerellaceae</taxon>
        <taxon>Colletotrichum</taxon>
        <taxon>Colletotrichum gloeosporioides species complex</taxon>
    </lineage>
</organism>
<accession>T0JUS1</accession>